<proteinExistence type="predicted"/>
<feature type="region of interest" description="Disordered" evidence="1">
    <location>
        <begin position="1"/>
        <end position="26"/>
    </location>
</feature>
<organism evidence="2 3">
    <name type="scientific">Sphingomonas yantingensis</name>
    <dbReference type="NCBI Taxonomy" id="1241761"/>
    <lineage>
        <taxon>Bacteria</taxon>
        <taxon>Pseudomonadati</taxon>
        <taxon>Pseudomonadota</taxon>
        <taxon>Alphaproteobacteria</taxon>
        <taxon>Sphingomonadales</taxon>
        <taxon>Sphingomonadaceae</taxon>
        <taxon>Sphingomonas</taxon>
    </lineage>
</organism>
<reference evidence="2 3" key="1">
    <citation type="submission" date="2020-08" db="EMBL/GenBank/DDBJ databases">
        <title>Genomic Encyclopedia of Type Strains, Phase IV (KMG-IV): sequencing the most valuable type-strain genomes for metagenomic binning, comparative biology and taxonomic classification.</title>
        <authorList>
            <person name="Goeker M."/>
        </authorList>
    </citation>
    <scope>NUCLEOTIDE SEQUENCE [LARGE SCALE GENOMIC DNA]</scope>
    <source>
        <strain evidence="2 3">DSM 27244</strain>
    </source>
</reference>
<protein>
    <submittedName>
        <fullName evidence="2">Uncharacterized protein</fullName>
    </submittedName>
</protein>
<comment type="caution">
    <text evidence="2">The sequence shown here is derived from an EMBL/GenBank/DDBJ whole genome shotgun (WGS) entry which is preliminary data.</text>
</comment>
<dbReference type="AlphaFoldDB" id="A0A7W9ATG6"/>
<sequence length="121" mass="12375">MSAVAHPAPERLTGTNHADGGGTNAFTQGRRIVSTAFVRLGPGGQLLVTLRDRGEVAMRGAVMEEKQVCGTGPGAAGARRCLPYADVVAARPVDAPVGLQPVPADGVAARERAPARPRGGR</sequence>
<accession>A0A7W9ATG6</accession>
<dbReference type="EMBL" id="JACIJJ010000008">
    <property type="protein sequence ID" value="MBB5700131.1"/>
    <property type="molecule type" value="Genomic_DNA"/>
</dbReference>
<dbReference type="RefSeq" id="WP_184031162.1">
    <property type="nucleotide sequence ID" value="NZ_JACIJJ010000008.1"/>
</dbReference>
<feature type="region of interest" description="Disordered" evidence="1">
    <location>
        <begin position="96"/>
        <end position="121"/>
    </location>
</feature>
<name>A0A7W9ATG6_9SPHN</name>
<keyword evidence="3" id="KW-1185">Reference proteome</keyword>
<evidence type="ECO:0000256" key="1">
    <source>
        <dbReference type="SAM" id="MobiDB-lite"/>
    </source>
</evidence>
<dbReference type="Proteomes" id="UP000557739">
    <property type="component" value="Unassembled WGS sequence"/>
</dbReference>
<evidence type="ECO:0000313" key="2">
    <source>
        <dbReference type="EMBL" id="MBB5700131.1"/>
    </source>
</evidence>
<evidence type="ECO:0000313" key="3">
    <source>
        <dbReference type="Proteomes" id="UP000557739"/>
    </source>
</evidence>
<gene>
    <name evidence="2" type="ORF">FHR19_003513</name>
</gene>